<dbReference type="PANTHER" id="PTHR34704">
    <property type="entry name" value="ATPASE"/>
    <property type="match status" value="1"/>
</dbReference>
<dbReference type="Pfam" id="PF03008">
    <property type="entry name" value="DUF234"/>
    <property type="match status" value="1"/>
</dbReference>
<gene>
    <name evidence="3" type="ORF">TCARB_0656</name>
</gene>
<dbReference type="SUPFAM" id="SSF46785">
    <property type="entry name" value="Winged helix' DNA-binding domain"/>
    <property type="match status" value="1"/>
</dbReference>
<organism evidence="3 4">
    <name type="scientific">Thermofilum adornatum 1505</name>
    <dbReference type="NCBI Taxonomy" id="697581"/>
    <lineage>
        <taxon>Archaea</taxon>
        <taxon>Thermoproteota</taxon>
        <taxon>Thermoprotei</taxon>
        <taxon>Thermofilales</taxon>
        <taxon>Thermofilaceae</taxon>
        <taxon>Thermofilum</taxon>
    </lineage>
</organism>
<dbReference type="InterPro" id="IPR011579">
    <property type="entry name" value="ATPase_dom"/>
</dbReference>
<dbReference type="InterPro" id="IPR036390">
    <property type="entry name" value="WH_DNA-bd_sf"/>
</dbReference>
<feature type="domain" description="ATPase" evidence="1">
    <location>
        <begin position="5"/>
        <end position="194"/>
    </location>
</feature>
<feature type="domain" description="DUF234" evidence="2">
    <location>
        <begin position="298"/>
        <end position="381"/>
    </location>
</feature>
<dbReference type="GeneID" id="25406100"/>
<dbReference type="STRING" id="697581.TCARB_0656"/>
<dbReference type="InterPro" id="IPR004256">
    <property type="entry name" value="DUF234"/>
</dbReference>
<dbReference type="GeneID" id="16574215"/>
<protein>
    <submittedName>
        <fullName evidence="3">ATPase</fullName>
    </submittedName>
</protein>
<accession>A0A3G1A4W3</accession>
<evidence type="ECO:0000259" key="2">
    <source>
        <dbReference type="Pfam" id="PF03008"/>
    </source>
</evidence>
<dbReference type="GO" id="GO:0005524">
    <property type="term" value="F:ATP binding"/>
    <property type="evidence" value="ECO:0007669"/>
    <property type="project" value="InterPro"/>
</dbReference>
<evidence type="ECO:0000313" key="3">
    <source>
        <dbReference type="EMBL" id="AJB41712.1"/>
    </source>
</evidence>
<sequence>MKHLIDRREELKALDEWYNKGRVALIFGRRRVGKTRLVLEFIKNKRAVYLLAADSTLEYNLAKFSEELSERFSVPGLRFRDFEELFRFIEGRSDVDIVVIDEFGYLVKAGALPQFQRIVDIILDTKKLVLTGSTISAIESKLLGYRSPLYGRLDLVKKIQPLRFHHLFEWFPGATFDGAIAVYGATGGVPRYLEFFSKCTGDEVEKVMLNPDILPFRDAKLIIEEELPEPHRYFQILEAIAGGRTRLSEISHVTGIEPHKLPYYLGVLRDLGYVYYEKPLLEGKRGTYRVKEPYFAFWLRFIYPFYEEIESGLKTHAETYFRKNFNTYLGQVFEQVAGELVLQKIKHTRAGRWWKGDTEIDLIAIDEETAKAYFIEFKYSSDVDPETELDKLKKKTTLFGWKKDTRKEEYILVAKSFKRQSSQATTIDQQKLHKIALETLNNEREKY</sequence>
<dbReference type="Proteomes" id="UP000266720">
    <property type="component" value="Chromosome"/>
</dbReference>
<evidence type="ECO:0000259" key="1">
    <source>
        <dbReference type="Pfam" id="PF01637"/>
    </source>
</evidence>
<dbReference type="SUPFAM" id="SSF52540">
    <property type="entry name" value="P-loop containing nucleoside triphosphate hydrolases"/>
    <property type="match status" value="1"/>
</dbReference>
<dbReference type="EMBL" id="CP007493">
    <property type="protein sequence ID" value="AJB41712.1"/>
    <property type="molecule type" value="Genomic_DNA"/>
</dbReference>
<reference evidence="4" key="1">
    <citation type="book" date="2010" name="EXTREMOPHILES" publisher="0:0-0">
        <title>Complete genome sequences of ten hyperthermophilic archaea reveal their metabolic capabilities and possible ecological roles.</title>
        <editorList>
            <person name="?"/>
        </editorList>
        <authorList>
            <person name="Ravin N.V."/>
            <person name="Mardanov A.V."/>
            <person name="Bonch-Osmolovskaya E.A."/>
            <person name="Skryabin K.G."/>
        </authorList>
    </citation>
    <scope>NUCLEOTIDE SEQUENCE [LARGE SCALE GENOMIC DNA]</scope>
    <source>
        <strain evidence="4">1505</strain>
    </source>
</reference>
<dbReference type="KEGG" id="tcb:TCARB_0656"/>
<dbReference type="PANTHER" id="PTHR34704:SF2">
    <property type="entry name" value="ATPASE"/>
    <property type="match status" value="1"/>
</dbReference>
<proteinExistence type="predicted"/>
<dbReference type="Pfam" id="PF01637">
    <property type="entry name" value="ATPase_2"/>
    <property type="match status" value="1"/>
</dbReference>
<evidence type="ECO:0000313" key="4">
    <source>
        <dbReference type="Proteomes" id="UP000266720"/>
    </source>
</evidence>
<name>A0A3G1A4W3_9CREN</name>
<dbReference type="InterPro" id="IPR027417">
    <property type="entry name" value="P-loop_NTPase"/>
</dbReference>
<dbReference type="Gene3D" id="3.40.50.300">
    <property type="entry name" value="P-loop containing nucleotide triphosphate hydrolases"/>
    <property type="match status" value="1"/>
</dbReference>
<dbReference type="AlphaFoldDB" id="A0A3G1A4W3"/>
<dbReference type="RefSeq" id="WP_020963216.1">
    <property type="nucleotide sequence ID" value="NZ_CP007493.1"/>
</dbReference>